<dbReference type="RefSeq" id="XP_030745271.1">
    <property type="nucleotide sequence ID" value="XM_030889411.1"/>
</dbReference>
<accession>A0A6J2X231</accession>
<name>A0A6J2X231_SITOR</name>
<gene>
    <name evidence="2" type="primary">LOC115874303</name>
</gene>
<evidence type="ECO:0000313" key="2">
    <source>
        <dbReference type="RefSeq" id="XP_030745271.1"/>
    </source>
</evidence>
<dbReference type="KEGG" id="soy:115874303"/>
<dbReference type="GeneID" id="115874303"/>
<dbReference type="AlphaFoldDB" id="A0A6J2X231"/>
<sequence length="167" mass="19304">MEYKMDFGGQCEDKNTQGLSNGLSSEIGPIALYDTNPRDSELQDVLEEKLVDDAFLEEFANANLSQSISLPANFNSLVEKPLVVAFTYQARKVSDIPFKKRFSQKYNKEKIFNIRKKKLLMPTSKNEDSVMTESSELHPRSHLYYSQKRKTLECDTFPLKKRKIFFS</sequence>
<dbReference type="Proteomes" id="UP000504635">
    <property type="component" value="Unplaced"/>
</dbReference>
<dbReference type="InParanoid" id="A0A6J2X231"/>
<proteinExistence type="predicted"/>
<protein>
    <submittedName>
        <fullName evidence="2">Uncharacterized protein LOC115874303</fullName>
    </submittedName>
</protein>
<organism evidence="1 2">
    <name type="scientific">Sitophilus oryzae</name>
    <name type="common">Rice weevil</name>
    <name type="synonym">Curculio oryzae</name>
    <dbReference type="NCBI Taxonomy" id="7048"/>
    <lineage>
        <taxon>Eukaryota</taxon>
        <taxon>Metazoa</taxon>
        <taxon>Ecdysozoa</taxon>
        <taxon>Arthropoda</taxon>
        <taxon>Hexapoda</taxon>
        <taxon>Insecta</taxon>
        <taxon>Pterygota</taxon>
        <taxon>Neoptera</taxon>
        <taxon>Endopterygota</taxon>
        <taxon>Coleoptera</taxon>
        <taxon>Polyphaga</taxon>
        <taxon>Cucujiformia</taxon>
        <taxon>Curculionidae</taxon>
        <taxon>Dryophthorinae</taxon>
        <taxon>Sitophilus</taxon>
    </lineage>
</organism>
<reference evidence="2" key="1">
    <citation type="submission" date="2025-08" db="UniProtKB">
        <authorList>
            <consortium name="RefSeq"/>
        </authorList>
    </citation>
    <scope>IDENTIFICATION</scope>
    <source>
        <tissue evidence="2">Gonads</tissue>
    </source>
</reference>
<keyword evidence="1" id="KW-1185">Reference proteome</keyword>
<evidence type="ECO:0000313" key="1">
    <source>
        <dbReference type="Proteomes" id="UP000504635"/>
    </source>
</evidence>